<evidence type="ECO:0000313" key="1">
    <source>
        <dbReference type="EMBL" id="ARE21436.1"/>
    </source>
</evidence>
<protein>
    <submittedName>
        <fullName evidence="1">Uncharacterized protein</fullName>
    </submittedName>
</protein>
<dbReference type="EMBL" id="CP015902">
    <property type="protein sequence ID" value="ARE21436.1"/>
    <property type="molecule type" value="Genomic_DNA"/>
</dbReference>
<dbReference type="Proteomes" id="UP000192095">
    <property type="component" value="Chromosome"/>
</dbReference>
<gene>
    <name evidence="1" type="ORF">LLUC06_1894</name>
</gene>
<accession>A0A1V0P3T1</accession>
<organism evidence="1 2">
    <name type="scientific">Lactococcus lactis subsp. lactis</name>
    <name type="common">Streptococcus lactis</name>
    <dbReference type="NCBI Taxonomy" id="1360"/>
    <lineage>
        <taxon>Bacteria</taxon>
        <taxon>Bacillati</taxon>
        <taxon>Bacillota</taxon>
        <taxon>Bacilli</taxon>
        <taxon>Lactobacillales</taxon>
        <taxon>Streptococcaceae</taxon>
        <taxon>Lactococcus</taxon>
    </lineage>
</organism>
<dbReference type="RefSeq" id="WP_128062376.1">
    <property type="nucleotide sequence ID" value="NZ_CP015902.2"/>
</dbReference>
<dbReference type="AlphaFoldDB" id="A0A1V0P3T1"/>
<sequence length="117" mass="14194">MINKKIFILIYYLLILFFKSENIFKETMGAYPPPSGSARTSRRHCTFFLVYVFNKQKGGIKMSVIRCKTCKNLFNTAKQERYCSEECRKEARKKVRKKWETKNPEYMKNYMQEYREK</sequence>
<reference evidence="1 2" key="1">
    <citation type="journal article" date="2017" name="BMC Genomics">
        <title>Comparative and functional genomics of the Lactococcus lactis taxon; insights into evolution and niche adaptation.</title>
        <authorList>
            <person name="Kelleher P."/>
            <person name="Bottacini F."/>
            <person name="Mahony J."/>
            <person name="Kilcawley K.N."/>
            <person name="van Sinderen D."/>
        </authorList>
    </citation>
    <scope>NUCLEOTIDE SEQUENCE [LARGE SCALE GENOMIC DNA]</scope>
    <source>
        <strain evidence="1 2">UC06</strain>
    </source>
</reference>
<evidence type="ECO:0000313" key="2">
    <source>
        <dbReference type="Proteomes" id="UP000192095"/>
    </source>
</evidence>
<name>A0A1V0P3T1_LACLL</name>
<proteinExistence type="predicted"/>